<dbReference type="EMBL" id="AZJI01000006">
    <property type="protein sequence ID" value="ETD23027.1"/>
    <property type="molecule type" value="Genomic_DNA"/>
</dbReference>
<sequence>MAIPFIPVLVGLAAAGSAAFGAKKGYDAYQDTQDAKYWHEVAKEEYESSERTYKRCKGMAEEVFAEFGRLKKSVIEETFPRYFRLLDKLNLSKQNDLGEVFQGLDLKALQESRQKITDLEATLGGIVGGGVAGAMAGFGAYGAVGLLATASTGTAISALGGVAATNATLAWLGGGSLAAGGLGVAGGRAVLGGIVAAPVIAVATLVWAKCAESNKYDAMSYHSAVEAICECINAEKMLWVQIDNRANESKVALSKIDKSFGEAMYLVENIYKSKGDDVAKWSKDEQESVKDMIQLAEATQTIINAPILFDDDPITKDIIKHQKKTKELMDELQAQFGEK</sequence>
<gene>
    <name evidence="1" type="ORF">HMPREF2086_01474</name>
</gene>
<evidence type="ECO:0000313" key="2">
    <source>
        <dbReference type="Proteomes" id="UP000018731"/>
    </source>
</evidence>
<dbReference type="PATRIC" id="fig|1357400.3.peg.1975"/>
<evidence type="ECO:0008006" key="3">
    <source>
        <dbReference type="Google" id="ProtNLM"/>
    </source>
</evidence>
<reference evidence="1 2" key="1">
    <citation type="journal article" date="2014" name="Genome Announc.">
        <title>Draft genome sequences of six enterohepatic helicobacter species isolated from humans and one from rhesus macaques.</title>
        <authorList>
            <person name="Shen Z."/>
            <person name="Sheh A."/>
            <person name="Young S.K."/>
            <person name="Abouelliel A."/>
            <person name="Ward D.V."/>
            <person name="Earl A.M."/>
            <person name="Fox J.G."/>
        </authorList>
    </citation>
    <scope>NUCLEOTIDE SEQUENCE [LARGE SCALE GENOMIC DNA]</scope>
    <source>
        <strain evidence="1 2">MIT 99-5501</strain>
    </source>
</reference>
<evidence type="ECO:0000313" key="1">
    <source>
        <dbReference type="EMBL" id="ETD23027.1"/>
    </source>
</evidence>
<comment type="caution">
    <text evidence="1">The sequence shown here is derived from an EMBL/GenBank/DDBJ whole genome shotgun (WGS) entry which is preliminary data.</text>
</comment>
<dbReference type="STRING" id="1357400.HMPREF2086_01474"/>
<dbReference type="RefSeq" id="WP_023928209.1">
    <property type="nucleotide sequence ID" value="NZ_KI669455.1"/>
</dbReference>
<organism evidence="1 2">
    <name type="scientific">Helicobacter macacae MIT 99-5501</name>
    <dbReference type="NCBI Taxonomy" id="1357400"/>
    <lineage>
        <taxon>Bacteria</taxon>
        <taxon>Pseudomonadati</taxon>
        <taxon>Campylobacterota</taxon>
        <taxon>Epsilonproteobacteria</taxon>
        <taxon>Campylobacterales</taxon>
        <taxon>Helicobacteraceae</taxon>
        <taxon>Helicobacter</taxon>
    </lineage>
</organism>
<name>V8C7J9_9HELI</name>
<accession>V8C7J9</accession>
<dbReference type="AlphaFoldDB" id="V8C7J9"/>
<proteinExistence type="predicted"/>
<dbReference type="Proteomes" id="UP000018731">
    <property type="component" value="Unassembled WGS sequence"/>
</dbReference>
<dbReference type="HOGENOM" id="CLU_053685_1_0_7"/>
<keyword evidence="2" id="KW-1185">Reference proteome</keyword>
<dbReference type="eggNOG" id="ENOG502ZB0I">
    <property type="taxonomic scope" value="Bacteria"/>
</dbReference>
<protein>
    <recommendedName>
        <fullName evidence="3">Ancestral polypeptide</fullName>
    </recommendedName>
</protein>
<dbReference type="OrthoDB" id="5325014at2"/>